<feature type="transmembrane region" description="Helical" evidence="11">
    <location>
        <begin position="261"/>
        <end position="283"/>
    </location>
</feature>
<dbReference type="Gene3D" id="3.30.70.3040">
    <property type="match status" value="1"/>
</dbReference>
<sequence>MSSFGYLIKEGFKNLAHNRLMSLASIGVLISCLVLTGSAIMLTINVANIVDSVGDTNVTKVFLDDNMTKLEAVYKGKELKEVDNIVDVQFIDKDESIEAYREQLGDEVFANMTGDDNPLPYAYSIVMDDLSKYDDTIALIKNVPGVASVSSHRDVAAKLTSLSSFITTMSLWIILALGIISLFIISNTIRMTMFSHRFEISIMKSVGATNAFVRVPFIIEGIVIGLISAIISIGLIFVLSDAIISAARNILDFPYTRFTEVMWPIIGIFCAAGVVVGALGSAVSIRRFLTHEGNEVLGW</sequence>
<evidence type="ECO:0000256" key="5">
    <source>
        <dbReference type="ARBA" id="ARBA00022618"/>
    </source>
</evidence>
<dbReference type="InterPro" id="IPR003838">
    <property type="entry name" value="ABC3_permease_C"/>
</dbReference>
<comment type="similarity">
    <text evidence="2 10">Belongs to the ABC-4 integral membrane protein family. FtsX subfamily.</text>
</comment>
<evidence type="ECO:0000259" key="13">
    <source>
        <dbReference type="Pfam" id="PF18075"/>
    </source>
</evidence>
<evidence type="ECO:0000313" key="15">
    <source>
        <dbReference type="Proteomes" id="UP000633365"/>
    </source>
</evidence>
<dbReference type="PANTHER" id="PTHR47755">
    <property type="entry name" value="CELL DIVISION PROTEIN FTSX"/>
    <property type="match status" value="1"/>
</dbReference>
<dbReference type="PIRSF" id="PIRSF003097">
    <property type="entry name" value="FtsX"/>
    <property type="match status" value="1"/>
</dbReference>
<dbReference type="EMBL" id="JAEQMG010000142">
    <property type="protein sequence ID" value="MBK6089536.1"/>
    <property type="molecule type" value="Genomic_DNA"/>
</dbReference>
<evidence type="ECO:0000313" key="14">
    <source>
        <dbReference type="EMBL" id="MBK6089536.1"/>
    </source>
</evidence>
<dbReference type="RefSeq" id="WP_201428255.1">
    <property type="nucleotide sequence ID" value="NZ_JAEQMG010000142.1"/>
</dbReference>
<evidence type="ECO:0000256" key="7">
    <source>
        <dbReference type="ARBA" id="ARBA00022989"/>
    </source>
</evidence>
<reference evidence="14" key="1">
    <citation type="submission" date="2021-01" db="EMBL/GenBank/DDBJ databases">
        <title>Genome public.</title>
        <authorList>
            <person name="Liu C."/>
            <person name="Sun Q."/>
        </authorList>
    </citation>
    <scope>NUCLEOTIDE SEQUENCE</scope>
    <source>
        <strain evidence="14">M6</strain>
    </source>
</reference>
<keyword evidence="15" id="KW-1185">Reference proteome</keyword>
<dbReference type="Pfam" id="PF18075">
    <property type="entry name" value="FtsX_ECD"/>
    <property type="match status" value="1"/>
</dbReference>
<evidence type="ECO:0000256" key="2">
    <source>
        <dbReference type="ARBA" id="ARBA00007379"/>
    </source>
</evidence>
<dbReference type="InterPro" id="IPR058204">
    <property type="entry name" value="FtsX_firmicutes-type"/>
</dbReference>
<keyword evidence="8 10" id="KW-0472">Membrane</keyword>
<accession>A0A935C329</accession>
<dbReference type="NCBIfam" id="NF038347">
    <property type="entry name" value="FtsX_Gpos"/>
    <property type="match status" value="1"/>
</dbReference>
<dbReference type="InterPro" id="IPR004513">
    <property type="entry name" value="FtsX"/>
</dbReference>
<dbReference type="InterPro" id="IPR040690">
    <property type="entry name" value="FtsX_ECD"/>
</dbReference>
<comment type="caution">
    <text evidence="14">The sequence shown here is derived from an EMBL/GenBank/DDBJ whole genome shotgun (WGS) entry which is preliminary data.</text>
</comment>
<keyword evidence="5 10" id="KW-0132">Cell division</keyword>
<keyword evidence="4 10" id="KW-1003">Cell membrane</keyword>
<feature type="domain" description="ABC3 transporter permease C-terminal" evidence="12">
    <location>
        <begin position="173"/>
        <end position="291"/>
    </location>
</feature>
<protein>
    <recommendedName>
        <fullName evidence="3 10">Cell division protein FtsX</fullName>
    </recommendedName>
</protein>
<dbReference type="GO" id="GO:0051301">
    <property type="term" value="P:cell division"/>
    <property type="evidence" value="ECO:0007669"/>
    <property type="project" value="UniProtKB-KW"/>
</dbReference>
<gene>
    <name evidence="14" type="ORF">JKK62_12950</name>
</gene>
<dbReference type="Proteomes" id="UP000633365">
    <property type="component" value="Unassembled WGS sequence"/>
</dbReference>
<evidence type="ECO:0000256" key="6">
    <source>
        <dbReference type="ARBA" id="ARBA00022692"/>
    </source>
</evidence>
<organism evidence="14 15">
    <name type="scientific">Ruminococcus difficilis</name>
    <dbReference type="NCBI Taxonomy" id="2763069"/>
    <lineage>
        <taxon>Bacteria</taxon>
        <taxon>Bacillati</taxon>
        <taxon>Bacillota</taxon>
        <taxon>Clostridia</taxon>
        <taxon>Eubacteriales</taxon>
        <taxon>Oscillospiraceae</taxon>
        <taxon>Ruminococcus</taxon>
    </lineage>
</organism>
<keyword evidence="6 11" id="KW-0812">Transmembrane</keyword>
<dbReference type="PANTHER" id="PTHR47755:SF1">
    <property type="entry name" value="CELL DIVISION PROTEIN FTSX"/>
    <property type="match status" value="1"/>
</dbReference>
<evidence type="ECO:0000256" key="11">
    <source>
        <dbReference type="SAM" id="Phobius"/>
    </source>
</evidence>
<evidence type="ECO:0000259" key="12">
    <source>
        <dbReference type="Pfam" id="PF02687"/>
    </source>
</evidence>
<comment type="function">
    <text evidence="10">Part of the ABC transporter FtsEX involved in asymmetric cellular division facilitating the initiation of sporulation.</text>
</comment>
<dbReference type="Pfam" id="PF02687">
    <property type="entry name" value="FtsX"/>
    <property type="match status" value="1"/>
</dbReference>
<evidence type="ECO:0000256" key="9">
    <source>
        <dbReference type="ARBA" id="ARBA00023306"/>
    </source>
</evidence>
<evidence type="ECO:0000256" key="1">
    <source>
        <dbReference type="ARBA" id="ARBA00004651"/>
    </source>
</evidence>
<feature type="domain" description="FtsX extracellular" evidence="13">
    <location>
        <begin position="60"/>
        <end position="149"/>
    </location>
</feature>
<evidence type="ECO:0000256" key="4">
    <source>
        <dbReference type="ARBA" id="ARBA00022475"/>
    </source>
</evidence>
<dbReference type="AlphaFoldDB" id="A0A935C329"/>
<comment type="subcellular location">
    <subcellularLocation>
        <location evidence="1">Cell membrane</location>
        <topology evidence="1">Multi-pass membrane protein</topology>
    </subcellularLocation>
</comment>
<keyword evidence="7 11" id="KW-1133">Transmembrane helix</keyword>
<evidence type="ECO:0000256" key="10">
    <source>
        <dbReference type="PIRNR" id="PIRNR003097"/>
    </source>
</evidence>
<feature type="transmembrane region" description="Helical" evidence="11">
    <location>
        <begin position="20"/>
        <end position="44"/>
    </location>
</feature>
<feature type="transmembrane region" description="Helical" evidence="11">
    <location>
        <begin position="169"/>
        <end position="190"/>
    </location>
</feature>
<proteinExistence type="inferred from homology"/>
<evidence type="ECO:0000256" key="3">
    <source>
        <dbReference type="ARBA" id="ARBA00021907"/>
    </source>
</evidence>
<name>A0A935C329_9FIRM</name>
<keyword evidence="9 10" id="KW-0131">Cell cycle</keyword>
<dbReference type="GO" id="GO:0005886">
    <property type="term" value="C:plasma membrane"/>
    <property type="evidence" value="ECO:0007669"/>
    <property type="project" value="UniProtKB-SubCell"/>
</dbReference>
<feature type="transmembrane region" description="Helical" evidence="11">
    <location>
        <begin position="211"/>
        <end position="239"/>
    </location>
</feature>
<evidence type="ECO:0000256" key="8">
    <source>
        <dbReference type="ARBA" id="ARBA00023136"/>
    </source>
</evidence>